<dbReference type="GO" id="GO:0009691">
    <property type="term" value="P:cytokinin biosynthetic process"/>
    <property type="evidence" value="ECO:0007669"/>
    <property type="project" value="UniProtKB-UniRule"/>
</dbReference>
<dbReference type="RefSeq" id="WP_108174001.1">
    <property type="nucleotide sequence ID" value="NZ_JAIESU010000006.1"/>
</dbReference>
<evidence type="ECO:0000313" key="5">
    <source>
        <dbReference type="Proteomes" id="UP000241808"/>
    </source>
</evidence>
<keyword evidence="3" id="KW-0203">Cytokinin biosynthesis</keyword>
<comment type="caution">
    <text evidence="4">The sequence shown here is derived from an EMBL/GenBank/DDBJ whole genome shotgun (WGS) entry which is preliminary data.</text>
</comment>
<dbReference type="PANTHER" id="PTHR31223">
    <property type="entry name" value="LOG FAMILY PROTEIN YJL055W"/>
    <property type="match status" value="1"/>
</dbReference>
<sequence length="203" mass="21810">MATVRSLCVYCGSGSGHAEAYGKAAVELGAAMAKANIRLVYGGGGIGLMGTLAKSVVDHGGKVLGIIPDFLKRKEMPLDAVIDVVTVPDMHTRKMRMFTEADAFVALPGGIGTLEELVEQLTWAQLGRHAKPVVVANIGGFWDPLRVLLDHMKDEGFIRPGLQVKYSIIDEVRDIIPAIQKQVADLPQEALGAEHDPVVIEKM</sequence>
<dbReference type="GO" id="GO:0008714">
    <property type="term" value="F:AMP nucleosidase activity"/>
    <property type="evidence" value="ECO:0007669"/>
    <property type="project" value="UniProtKB-EC"/>
</dbReference>
<dbReference type="NCBIfam" id="TIGR00730">
    <property type="entry name" value="Rossman fold protein, TIGR00730 family"/>
    <property type="match status" value="1"/>
</dbReference>
<name>A0A2T4ZHT9_9HYPH</name>
<dbReference type="Pfam" id="PF03641">
    <property type="entry name" value="Lysine_decarbox"/>
    <property type="match status" value="1"/>
</dbReference>
<evidence type="ECO:0000313" key="4">
    <source>
        <dbReference type="EMBL" id="PTM61535.1"/>
    </source>
</evidence>
<comment type="catalytic activity">
    <reaction evidence="1">
        <text>AMP + H2O = D-ribose 5-phosphate + adenine</text>
        <dbReference type="Rhea" id="RHEA:20129"/>
        <dbReference type="ChEBI" id="CHEBI:15377"/>
        <dbReference type="ChEBI" id="CHEBI:16708"/>
        <dbReference type="ChEBI" id="CHEBI:78346"/>
        <dbReference type="ChEBI" id="CHEBI:456215"/>
        <dbReference type="EC" id="3.2.2.4"/>
    </reaction>
</comment>
<proteinExistence type="inferred from homology"/>
<dbReference type="EMBL" id="PZZL01000001">
    <property type="protein sequence ID" value="PTM61535.1"/>
    <property type="molecule type" value="Genomic_DNA"/>
</dbReference>
<dbReference type="InterPro" id="IPR031100">
    <property type="entry name" value="LOG_fam"/>
</dbReference>
<evidence type="ECO:0000256" key="1">
    <source>
        <dbReference type="ARBA" id="ARBA00000274"/>
    </source>
</evidence>
<gene>
    <name evidence="4" type="ORF">C8P69_101205</name>
</gene>
<accession>A0A2T4ZHT9</accession>
<keyword evidence="3" id="KW-0378">Hydrolase</keyword>
<evidence type="ECO:0000256" key="3">
    <source>
        <dbReference type="RuleBase" id="RU363015"/>
    </source>
</evidence>
<evidence type="ECO:0000256" key="2">
    <source>
        <dbReference type="ARBA" id="ARBA00006763"/>
    </source>
</evidence>
<dbReference type="OrthoDB" id="9801098at2"/>
<dbReference type="EC" id="3.2.2.n1" evidence="3"/>
<dbReference type="GO" id="GO:0005829">
    <property type="term" value="C:cytosol"/>
    <property type="evidence" value="ECO:0007669"/>
    <property type="project" value="TreeGrafter"/>
</dbReference>
<dbReference type="InterPro" id="IPR005269">
    <property type="entry name" value="LOG"/>
</dbReference>
<dbReference type="SUPFAM" id="SSF102405">
    <property type="entry name" value="MCP/YpsA-like"/>
    <property type="match status" value="1"/>
</dbReference>
<dbReference type="PANTHER" id="PTHR31223:SF70">
    <property type="entry name" value="LOG FAMILY PROTEIN YJL055W"/>
    <property type="match status" value="1"/>
</dbReference>
<organism evidence="4 5">
    <name type="scientific">Phreatobacter oligotrophus</name>
    <dbReference type="NCBI Taxonomy" id="1122261"/>
    <lineage>
        <taxon>Bacteria</taxon>
        <taxon>Pseudomonadati</taxon>
        <taxon>Pseudomonadota</taxon>
        <taxon>Alphaproteobacteria</taxon>
        <taxon>Hyphomicrobiales</taxon>
        <taxon>Phreatobacteraceae</taxon>
        <taxon>Phreatobacter</taxon>
    </lineage>
</organism>
<dbReference type="Proteomes" id="UP000241808">
    <property type="component" value="Unassembled WGS sequence"/>
</dbReference>
<dbReference type="AlphaFoldDB" id="A0A2T4ZHT9"/>
<reference evidence="4 5" key="1">
    <citation type="submission" date="2018-04" db="EMBL/GenBank/DDBJ databases">
        <title>Genomic Encyclopedia of Archaeal and Bacterial Type Strains, Phase II (KMG-II): from individual species to whole genera.</title>
        <authorList>
            <person name="Goeker M."/>
        </authorList>
    </citation>
    <scope>NUCLEOTIDE SEQUENCE [LARGE SCALE GENOMIC DNA]</scope>
    <source>
        <strain evidence="4 5">DSM 25521</strain>
    </source>
</reference>
<dbReference type="Gene3D" id="3.40.50.450">
    <property type="match status" value="1"/>
</dbReference>
<comment type="similarity">
    <text evidence="2 3">Belongs to the LOG family.</text>
</comment>
<protein>
    <recommendedName>
        <fullName evidence="3">Cytokinin riboside 5'-monophosphate phosphoribohydrolase</fullName>
        <ecNumber evidence="3">3.2.2.n1</ecNumber>
    </recommendedName>
</protein>
<keyword evidence="5" id="KW-1185">Reference proteome</keyword>